<keyword evidence="3" id="KW-0812">Transmembrane</keyword>
<organism evidence="6 7">
    <name type="scientific">Amycolatopsis saalfeldensis</name>
    <dbReference type="NCBI Taxonomy" id="394193"/>
    <lineage>
        <taxon>Bacteria</taxon>
        <taxon>Bacillati</taxon>
        <taxon>Actinomycetota</taxon>
        <taxon>Actinomycetes</taxon>
        <taxon>Pseudonocardiales</taxon>
        <taxon>Pseudonocardiaceae</taxon>
        <taxon>Amycolatopsis</taxon>
    </lineage>
</organism>
<feature type="domain" description="LytR/CpsA/Psr regulator C-terminal" evidence="5">
    <location>
        <begin position="438"/>
        <end position="522"/>
    </location>
</feature>
<feature type="compositionally biased region" description="Low complexity" evidence="2">
    <location>
        <begin position="523"/>
        <end position="544"/>
    </location>
</feature>
<dbReference type="InterPro" id="IPR027381">
    <property type="entry name" value="LytR/CpsA/Psr_C"/>
</dbReference>
<dbReference type="Pfam" id="PF03816">
    <property type="entry name" value="LytR_cpsA_psr"/>
    <property type="match status" value="1"/>
</dbReference>
<feature type="compositionally biased region" description="Pro residues" evidence="2">
    <location>
        <begin position="54"/>
        <end position="66"/>
    </location>
</feature>
<dbReference type="OrthoDB" id="9782542at2"/>
<dbReference type="RefSeq" id="WP_091611294.1">
    <property type="nucleotide sequence ID" value="NZ_FOEF01000001.1"/>
</dbReference>
<gene>
    <name evidence="6" type="ORF">SAMN04489732_101300</name>
</gene>
<name>A0A1H8QDW6_9PSEU</name>
<dbReference type="PANTHER" id="PTHR33392">
    <property type="entry name" value="POLYISOPRENYL-TEICHOIC ACID--PEPTIDOGLYCAN TEICHOIC ACID TRANSFERASE TAGU"/>
    <property type="match status" value="1"/>
</dbReference>
<feature type="region of interest" description="Disordered" evidence="2">
    <location>
        <begin position="523"/>
        <end position="568"/>
    </location>
</feature>
<evidence type="ECO:0000313" key="6">
    <source>
        <dbReference type="EMBL" id="SEO51963.1"/>
    </source>
</evidence>
<dbReference type="Gene3D" id="3.40.630.190">
    <property type="entry name" value="LCP protein"/>
    <property type="match status" value="1"/>
</dbReference>
<dbReference type="STRING" id="394193.SAMN04489732_101300"/>
<evidence type="ECO:0000256" key="2">
    <source>
        <dbReference type="SAM" id="MobiDB-lite"/>
    </source>
</evidence>
<dbReference type="NCBIfam" id="TIGR00350">
    <property type="entry name" value="lytR_cpsA_psr"/>
    <property type="match status" value="1"/>
</dbReference>
<keyword evidence="3" id="KW-1133">Transmembrane helix</keyword>
<dbReference type="AlphaFoldDB" id="A0A1H8QDW6"/>
<evidence type="ECO:0000256" key="1">
    <source>
        <dbReference type="ARBA" id="ARBA00006068"/>
    </source>
</evidence>
<feature type="domain" description="Cell envelope-related transcriptional attenuator" evidence="4">
    <location>
        <begin position="165"/>
        <end position="336"/>
    </location>
</feature>
<evidence type="ECO:0000256" key="3">
    <source>
        <dbReference type="SAM" id="Phobius"/>
    </source>
</evidence>
<dbReference type="Gene3D" id="3.30.70.2390">
    <property type="match status" value="1"/>
</dbReference>
<dbReference type="Pfam" id="PF13399">
    <property type="entry name" value="LytR_C"/>
    <property type="match status" value="1"/>
</dbReference>
<evidence type="ECO:0000259" key="4">
    <source>
        <dbReference type="Pfam" id="PF03816"/>
    </source>
</evidence>
<protein>
    <submittedName>
        <fullName evidence="6">Cell envelope-related function transcriptional attenuator common domain-containing protein</fullName>
    </submittedName>
</protein>
<sequence>MDYPPRNGQGDRRPARPWQDTPGRGPARRVPPPGRAPRENAEYGAPREPRDPRQGPPRRPGPPPNRRPAQRVRRNSFRSAKIALTVVSLLVMGLTGYAWASFQGLVNGLNYADVIDPKSGGDQPADGARDILLVGLDSRTDAQGNPLSQQLLDQLRAGESDGELNTDSLIFVHIPNNGSKAVAISLPRDSYVDIPGGYGKHKINSAYARAMLQARKDLQKQGVTDPKELDVKANQAGAKELISTVEELTGSTIDNYAAINLLGFSDITQAIGGVDVCLADNVNDTYSGANFTKGVHTISGVQALEFVRQRHGLPRGDLDRVVRQQVFMAGMARKVLSAGTLTDPTKLNALIDAIKKSVVLNQNWDIFGFAEQMKGLTGGQLEFRTIPVENVDYQTPSDGSAIKVDPAAVRAFVQGLVPQQPGQQQAPPPAADSANKATTVDVRNSSGRTGLAASVSKELAGKGFTAGDTANGTSRKTTVIWVPKGGKTAGQAVADALGTKATVQEDKSVSAGHVMIFLGSDYSPSTSSSGGSNAAGAPSSAPSSPAAPPAGDSGGDKPITADGVPCVN</sequence>
<feature type="region of interest" description="Disordered" evidence="2">
    <location>
        <begin position="1"/>
        <end position="74"/>
    </location>
</feature>
<dbReference type="PANTHER" id="PTHR33392:SF6">
    <property type="entry name" value="POLYISOPRENYL-TEICHOIC ACID--PEPTIDOGLYCAN TEICHOIC ACID TRANSFERASE TAGU"/>
    <property type="match status" value="1"/>
</dbReference>
<dbReference type="Proteomes" id="UP000198582">
    <property type="component" value="Unassembled WGS sequence"/>
</dbReference>
<dbReference type="InterPro" id="IPR004474">
    <property type="entry name" value="LytR_CpsA_psr"/>
</dbReference>
<keyword evidence="7" id="KW-1185">Reference proteome</keyword>
<feature type="transmembrane region" description="Helical" evidence="3">
    <location>
        <begin position="82"/>
        <end position="100"/>
    </location>
</feature>
<keyword evidence="3" id="KW-0472">Membrane</keyword>
<reference evidence="6 7" key="1">
    <citation type="submission" date="2016-10" db="EMBL/GenBank/DDBJ databases">
        <authorList>
            <person name="de Groot N.N."/>
        </authorList>
    </citation>
    <scope>NUCLEOTIDE SEQUENCE [LARGE SCALE GENOMIC DNA]</scope>
    <source>
        <strain evidence="6 7">DSM 44993</strain>
    </source>
</reference>
<comment type="similarity">
    <text evidence="1">Belongs to the LytR/CpsA/Psr (LCP) family.</text>
</comment>
<dbReference type="EMBL" id="FOEF01000001">
    <property type="protein sequence ID" value="SEO51963.1"/>
    <property type="molecule type" value="Genomic_DNA"/>
</dbReference>
<feature type="compositionally biased region" description="Basic and acidic residues" evidence="2">
    <location>
        <begin position="36"/>
        <end position="53"/>
    </location>
</feature>
<accession>A0A1H8QDW6</accession>
<proteinExistence type="inferred from homology"/>
<evidence type="ECO:0000259" key="5">
    <source>
        <dbReference type="Pfam" id="PF13399"/>
    </source>
</evidence>
<evidence type="ECO:0000313" key="7">
    <source>
        <dbReference type="Proteomes" id="UP000198582"/>
    </source>
</evidence>
<dbReference type="InterPro" id="IPR050922">
    <property type="entry name" value="LytR/CpsA/Psr_CW_biosynth"/>
</dbReference>